<dbReference type="SUPFAM" id="SSF49313">
    <property type="entry name" value="Cadherin-like"/>
    <property type="match status" value="2"/>
</dbReference>
<dbReference type="Gene3D" id="2.60.40.60">
    <property type="entry name" value="Cadherins"/>
    <property type="match status" value="2"/>
</dbReference>
<keyword evidence="2" id="KW-1133">Transmembrane helix</keyword>
<dbReference type="EMBL" id="JAFLNL010000008">
    <property type="protein sequence ID" value="MBO0355111.1"/>
    <property type="molecule type" value="Genomic_DNA"/>
</dbReference>
<dbReference type="Pfam" id="PF00028">
    <property type="entry name" value="Cadherin"/>
    <property type="match status" value="1"/>
</dbReference>
<sequence length="450" mass="48267">MKKILFSVVVVAMLWSCGKDDSPTPSVDENSVPVITAKTFTVAETISDTEVIGKVTATDADDDALTFSIVTNSESLFEITAAGDLSLASGKTLDAATKDQHAITVKVDDGEDTASATITIKVTTVAPTNEAPEMADQEFSAAEDITDADEIGPVVATDPDGDTLTFSITDSELFVISDAGMLTLAEGKTLDFETAASHSVTVSVTDGEETVEATVTITVENVADTMAEDPASFVTAWKTEADGEGISFNLWDSYEYDFTIDWGDGTIETIQIVPEDKKVGHDYATAGIYIVAIQGTFPAFHLYNNADGLKLMSIEQWGSIIWQELSYAFANSENMVYNATDSPDLSNGTSLEGMFFQATSFNGDINGWDTSKVTDMEYMFDNSGMSKENVNATIIGWYNFVGDNSGPYGLSIGVDNLPACGPEVWNTILAFTNDYGWTFTGILDYAAQCN</sequence>
<keyword evidence="2" id="KW-0472">Membrane</keyword>
<name>A0ABS3G6R9_9FLAO</name>
<dbReference type="PANTHER" id="PTHR24026:SF126">
    <property type="entry name" value="PROTOCADHERIN FAT 4"/>
    <property type="match status" value="1"/>
</dbReference>
<comment type="caution">
    <text evidence="4">The sequence shown here is derived from an EMBL/GenBank/DDBJ whole genome shotgun (WGS) entry which is preliminary data.</text>
</comment>
<dbReference type="SMART" id="SM00112">
    <property type="entry name" value="CA"/>
    <property type="match status" value="2"/>
</dbReference>
<keyword evidence="1" id="KW-0812">Transmembrane</keyword>
<dbReference type="Proteomes" id="UP000664044">
    <property type="component" value="Unassembled WGS sequence"/>
</dbReference>
<organism evidence="4 5">
    <name type="scientific">Flagellimonas aurea</name>
    <dbReference type="NCBI Taxonomy" id="2915619"/>
    <lineage>
        <taxon>Bacteria</taxon>
        <taxon>Pseudomonadati</taxon>
        <taxon>Bacteroidota</taxon>
        <taxon>Flavobacteriia</taxon>
        <taxon>Flavobacteriales</taxon>
        <taxon>Flavobacteriaceae</taxon>
        <taxon>Flagellimonas</taxon>
    </lineage>
</organism>
<dbReference type="InterPro" id="IPR015919">
    <property type="entry name" value="Cadherin-like_sf"/>
</dbReference>
<dbReference type="InterPro" id="IPR002126">
    <property type="entry name" value="Cadherin-like_dom"/>
</dbReference>
<dbReference type="Pfam" id="PF03382">
    <property type="entry name" value="DUF285"/>
    <property type="match status" value="1"/>
</dbReference>
<evidence type="ECO:0000256" key="2">
    <source>
        <dbReference type="ARBA" id="ARBA00022989"/>
    </source>
</evidence>
<feature type="domain" description="Cadherin" evidence="3">
    <location>
        <begin position="34"/>
        <end position="134"/>
    </location>
</feature>
<dbReference type="InterPro" id="IPR005046">
    <property type="entry name" value="DUF285"/>
</dbReference>
<evidence type="ECO:0000313" key="4">
    <source>
        <dbReference type="EMBL" id="MBO0355111.1"/>
    </source>
</evidence>
<reference evidence="4 5" key="1">
    <citation type="submission" date="2021-03" db="EMBL/GenBank/DDBJ databases">
        <title>Muricauda lutimaris sp. nov. and Muricauda ruestringensis sp. nov, two marine members of the Flavobacteriaceae isolated from deep sea sediments of Western Pacific.</title>
        <authorList>
            <person name="Zhao S."/>
            <person name="Liu R."/>
        </authorList>
    </citation>
    <scope>NUCLEOTIDE SEQUENCE [LARGE SCALE GENOMIC DNA]</scope>
    <source>
        <strain evidence="4 5">BC31-1-A7</strain>
    </source>
</reference>
<proteinExistence type="predicted"/>
<dbReference type="CDD" id="cd11304">
    <property type="entry name" value="Cadherin_repeat"/>
    <property type="match status" value="2"/>
</dbReference>
<evidence type="ECO:0000256" key="1">
    <source>
        <dbReference type="ARBA" id="ARBA00022692"/>
    </source>
</evidence>
<keyword evidence="5" id="KW-1185">Reference proteome</keyword>
<dbReference type="PANTHER" id="PTHR24026">
    <property type="entry name" value="FAT ATYPICAL CADHERIN-RELATED"/>
    <property type="match status" value="1"/>
</dbReference>
<dbReference type="RefSeq" id="WP_207034933.1">
    <property type="nucleotide sequence ID" value="NZ_JAFLNL010000008.1"/>
</dbReference>
<dbReference type="PROSITE" id="PS50268">
    <property type="entry name" value="CADHERIN_2"/>
    <property type="match status" value="2"/>
</dbReference>
<protein>
    <submittedName>
        <fullName evidence="4">BspA family leucine-rich repeat surface protein</fullName>
    </submittedName>
</protein>
<evidence type="ECO:0000259" key="3">
    <source>
        <dbReference type="PROSITE" id="PS50268"/>
    </source>
</evidence>
<gene>
    <name evidence="4" type="ORF">J0656_13890</name>
</gene>
<feature type="domain" description="Cadherin" evidence="3">
    <location>
        <begin position="133"/>
        <end position="232"/>
    </location>
</feature>
<evidence type="ECO:0000313" key="5">
    <source>
        <dbReference type="Proteomes" id="UP000664044"/>
    </source>
</evidence>
<accession>A0ABS3G6R9</accession>